<evidence type="ECO:0000313" key="2">
    <source>
        <dbReference type="Proteomes" id="UP001373714"/>
    </source>
</evidence>
<comment type="caution">
    <text evidence="1">The sequence shown here is derived from an EMBL/GenBank/DDBJ whole genome shotgun (WGS) entry which is preliminary data.</text>
</comment>
<accession>A0AAV9VHC2</accession>
<dbReference type="EMBL" id="JAVHNS010000003">
    <property type="protein sequence ID" value="KAK6360559.1"/>
    <property type="molecule type" value="Genomic_DNA"/>
</dbReference>
<reference evidence="1 2" key="1">
    <citation type="submission" date="2019-10" db="EMBL/GenBank/DDBJ databases">
        <authorList>
            <person name="Palmer J.M."/>
        </authorList>
    </citation>
    <scope>NUCLEOTIDE SEQUENCE [LARGE SCALE GENOMIC DNA]</scope>
    <source>
        <strain evidence="1 2">TWF730</strain>
    </source>
</reference>
<proteinExistence type="predicted"/>
<organism evidence="1 2">
    <name type="scientific">Orbilia blumenaviensis</name>
    <dbReference type="NCBI Taxonomy" id="1796055"/>
    <lineage>
        <taxon>Eukaryota</taxon>
        <taxon>Fungi</taxon>
        <taxon>Dikarya</taxon>
        <taxon>Ascomycota</taxon>
        <taxon>Pezizomycotina</taxon>
        <taxon>Orbiliomycetes</taxon>
        <taxon>Orbiliales</taxon>
        <taxon>Orbiliaceae</taxon>
        <taxon>Orbilia</taxon>
    </lineage>
</organism>
<gene>
    <name evidence="1" type="ORF">TWF730_006699</name>
</gene>
<keyword evidence="2" id="KW-1185">Reference proteome</keyword>
<evidence type="ECO:0000313" key="1">
    <source>
        <dbReference type="EMBL" id="KAK6360559.1"/>
    </source>
</evidence>
<name>A0AAV9VHC2_9PEZI</name>
<dbReference type="Proteomes" id="UP001373714">
    <property type="component" value="Unassembled WGS sequence"/>
</dbReference>
<dbReference type="AlphaFoldDB" id="A0AAV9VHC2"/>
<sequence>MSLAMWSFGNGQINQKRGSKDIGKSTVEGTVIFWTGFHISGVCAARHYPTPWPGRRDITFSLAGSATKCFG</sequence>
<protein>
    <submittedName>
        <fullName evidence="1">Uncharacterized protein</fullName>
    </submittedName>
</protein>